<evidence type="ECO:0000256" key="5">
    <source>
        <dbReference type="ARBA" id="ARBA00023014"/>
    </source>
</evidence>
<dbReference type="RefSeq" id="WP_021239067.1">
    <property type="nucleotide sequence ID" value="NZ_ATHO01000134.1"/>
</dbReference>
<dbReference type="Gene3D" id="3.90.380.10">
    <property type="entry name" value="Naphthalene 1,2-dioxygenase Alpha Subunit, Chain A, domain 1"/>
    <property type="match status" value="1"/>
</dbReference>
<dbReference type="SUPFAM" id="SSF55961">
    <property type="entry name" value="Bet v1-like"/>
    <property type="match status" value="1"/>
</dbReference>
<organism evidence="7 8">
    <name type="scientific">Sphingobium quisquiliarum P25</name>
    <dbReference type="NCBI Taxonomy" id="1329909"/>
    <lineage>
        <taxon>Bacteria</taxon>
        <taxon>Pseudomonadati</taxon>
        <taxon>Pseudomonadota</taxon>
        <taxon>Alphaproteobacteria</taxon>
        <taxon>Sphingomonadales</taxon>
        <taxon>Sphingomonadaceae</taxon>
        <taxon>Sphingobium</taxon>
    </lineage>
</organism>
<evidence type="ECO:0000256" key="1">
    <source>
        <dbReference type="ARBA" id="ARBA00022714"/>
    </source>
</evidence>
<evidence type="ECO:0000313" key="8">
    <source>
        <dbReference type="Proteomes" id="UP000015525"/>
    </source>
</evidence>
<evidence type="ECO:0000256" key="2">
    <source>
        <dbReference type="ARBA" id="ARBA00022723"/>
    </source>
</evidence>
<feature type="domain" description="Rieske" evidence="6">
    <location>
        <begin position="7"/>
        <end position="109"/>
    </location>
</feature>
<name>T0GTW8_9SPHN</name>
<dbReference type="InterPro" id="IPR036922">
    <property type="entry name" value="Rieske_2Fe-2S_sf"/>
</dbReference>
<dbReference type="AlphaFoldDB" id="T0GTW8"/>
<dbReference type="InterPro" id="IPR044043">
    <property type="entry name" value="VanA_C_cat"/>
</dbReference>
<evidence type="ECO:0000256" key="3">
    <source>
        <dbReference type="ARBA" id="ARBA00023002"/>
    </source>
</evidence>
<dbReference type="GO" id="GO:0051537">
    <property type="term" value="F:2 iron, 2 sulfur cluster binding"/>
    <property type="evidence" value="ECO:0007669"/>
    <property type="project" value="UniProtKB-KW"/>
</dbReference>
<dbReference type="Proteomes" id="UP000015525">
    <property type="component" value="Unassembled WGS sequence"/>
</dbReference>
<keyword evidence="5" id="KW-0411">Iron-sulfur</keyword>
<keyword evidence="4" id="KW-0408">Iron</keyword>
<dbReference type="InterPro" id="IPR017941">
    <property type="entry name" value="Rieske_2Fe-2S"/>
</dbReference>
<dbReference type="EMBL" id="ATHO01000134">
    <property type="protein sequence ID" value="EQB03363.1"/>
    <property type="molecule type" value="Genomic_DNA"/>
</dbReference>
<evidence type="ECO:0000313" key="7">
    <source>
        <dbReference type="EMBL" id="EQB03363.1"/>
    </source>
</evidence>
<evidence type="ECO:0000256" key="4">
    <source>
        <dbReference type="ARBA" id="ARBA00023004"/>
    </source>
</evidence>
<gene>
    <name evidence="7" type="ORF">L288_14765</name>
</gene>
<comment type="caution">
    <text evidence="7">The sequence shown here is derived from an EMBL/GenBank/DDBJ whole genome shotgun (WGS) entry which is preliminary data.</text>
</comment>
<keyword evidence="2" id="KW-0479">Metal-binding</keyword>
<dbReference type="PROSITE" id="PS51296">
    <property type="entry name" value="RIESKE"/>
    <property type="match status" value="1"/>
</dbReference>
<keyword evidence="3" id="KW-0560">Oxidoreductase</keyword>
<protein>
    <recommendedName>
        <fullName evidence="6">Rieske domain-containing protein</fullName>
    </recommendedName>
</protein>
<sequence length="351" mass="38792">MFVKNAWHAIGYSQEFETGTPAARQIIGKPIVVYRTDAGDLVALDDRCSHRFAPLSRGRCEGDMLRCMYHGALFDRTGQCIQIPGQDKVPAQARIQSYAVAERSGWVFVWGGDPAGADPGRLPNFLPLEGGEFTFAKGAMDYRAAASQINANLLDFTHLPFVHTASFGAREDSWKEARSKITPVENGISVTWWVPGAIIPAHETRLEVRVVDQLLMYEYTVPGHLSMMMEFYPENTARSCDFGTPSIEPVVRDYNAQSVCATGEGTARYYYAWGVPRAIPGAEEVASMRLEIAGRAFEEDRLMIEAQQRIIDSTPDDIVMVPNAADKAITLFERLMAKAAREDSESAGPLS</sequence>
<evidence type="ECO:0000259" key="6">
    <source>
        <dbReference type="PROSITE" id="PS51296"/>
    </source>
</evidence>
<dbReference type="SUPFAM" id="SSF50022">
    <property type="entry name" value="ISP domain"/>
    <property type="match status" value="1"/>
</dbReference>
<dbReference type="PANTHER" id="PTHR21266:SF60">
    <property type="entry name" value="3-KETOSTEROID-9-ALPHA-MONOOXYGENASE, OXYGENASE COMPONENT"/>
    <property type="match status" value="1"/>
</dbReference>
<dbReference type="PANTHER" id="PTHR21266">
    <property type="entry name" value="IRON-SULFUR DOMAIN CONTAINING PROTEIN"/>
    <property type="match status" value="1"/>
</dbReference>
<keyword evidence="1" id="KW-0001">2Fe-2S</keyword>
<dbReference type="PATRIC" id="fig|1329909.3.peg.2841"/>
<dbReference type="Gene3D" id="2.102.10.10">
    <property type="entry name" value="Rieske [2Fe-2S] iron-sulphur domain"/>
    <property type="match status" value="1"/>
</dbReference>
<proteinExistence type="predicted"/>
<dbReference type="Pfam" id="PF19112">
    <property type="entry name" value="VanA_C"/>
    <property type="match status" value="1"/>
</dbReference>
<dbReference type="Pfam" id="PF00355">
    <property type="entry name" value="Rieske"/>
    <property type="match status" value="1"/>
</dbReference>
<dbReference type="GO" id="GO:0046872">
    <property type="term" value="F:metal ion binding"/>
    <property type="evidence" value="ECO:0007669"/>
    <property type="project" value="UniProtKB-KW"/>
</dbReference>
<dbReference type="InterPro" id="IPR050584">
    <property type="entry name" value="Cholesterol_7-desaturase"/>
</dbReference>
<dbReference type="GO" id="GO:0016491">
    <property type="term" value="F:oxidoreductase activity"/>
    <property type="evidence" value="ECO:0007669"/>
    <property type="project" value="UniProtKB-KW"/>
</dbReference>
<accession>T0GTW8</accession>
<reference evidence="7 8" key="1">
    <citation type="journal article" date="2013" name="Genome Announc.">
        <title>Draft Genome Sequence of Sphingobium quisquiliarum Strain P25T, a Novel Hexachlorocyclohexane (HCH)-Degrading Bacterium Isolated from an HCH Dumpsite.</title>
        <authorList>
            <person name="Kumar Singh A."/>
            <person name="Sangwan N."/>
            <person name="Sharma A."/>
            <person name="Gupta V."/>
            <person name="Khurana J.P."/>
            <person name="Lal R."/>
        </authorList>
    </citation>
    <scope>NUCLEOTIDE SEQUENCE [LARGE SCALE GENOMIC DNA]</scope>
    <source>
        <strain evidence="7 8">P25</strain>
    </source>
</reference>
<keyword evidence="8" id="KW-1185">Reference proteome</keyword>